<dbReference type="InterPro" id="IPR016186">
    <property type="entry name" value="C-type_lectin-like/link_sf"/>
</dbReference>
<keyword evidence="2" id="KW-0175">Coiled coil</keyword>
<dbReference type="CDD" id="cd00037">
    <property type="entry name" value="CLECT"/>
    <property type="match status" value="1"/>
</dbReference>
<keyword evidence="4" id="KW-1185">Reference proteome</keyword>
<evidence type="ECO:0000313" key="5">
    <source>
        <dbReference type="RefSeq" id="XP_022310986.1"/>
    </source>
</evidence>
<dbReference type="PANTHER" id="PTHR22803">
    <property type="entry name" value="MANNOSE, PHOSPHOLIPASE, LECTIN RECEPTOR RELATED"/>
    <property type="match status" value="1"/>
</dbReference>
<gene>
    <name evidence="5" type="primary">LOC111116290</name>
</gene>
<dbReference type="InterPro" id="IPR001304">
    <property type="entry name" value="C-type_lectin-like"/>
</dbReference>
<organism evidence="4 5">
    <name type="scientific">Crassostrea virginica</name>
    <name type="common">Eastern oyster</name>
    <dbReference type="NCBI Taxonomy" id="6565"/>
    <lineage>
        <taxon>Eukaryota</taxon>
        <taxon>Metazoa</taxon>
        <taxon>Spiralia</taxon>
        <taxon>Lophotrochozoa</taxon>
        <taxon>Mollusca</taxon>
        <taxon>Bivalvia</taxon>
        <taxon>Autobranchia</taxon>
        <taxon>Pteriomorphia</taxon>
        <taxon>Ostreida</taxon>
        <taxon>Ostreoidea</taxon>
        <taxon>Ostreidae</taxon>
        <taxon>Crassostrea</taxon>
    </lineage>
</organism>
<dbReference type="Proteomes" id="UP000694844">
    <property type="component" value="Chromosome 10"/>
</dbReference>
<proteinExistence type="predicted"/>
<evidence type="ECO:0000259" key="3">
    <source>
        <dbReference type="PROSITE" id="PS50041"/>
    </source>
</evidence>
<dbReference type="SUPFAM" id="SSF56436">
    <property type="entry name" value="C-type lectin-like"/>
    <property type="match status" value="1"/>
</dbReference>
<sequence length="299" mass="34738">MGYTVDAINMRLRVNGSVNLQITFQEKFQEEKWRVSRKLQDLQARIEEVERDGKDGRKITQTLMILKRSTRLRNVSVSSCQRVSEWSSTLSRCFSLCIATFDRFNSFSHNPVTKECRCCGNAPASDATPDEEWRTYSVEPETIRDNAGCREIETCSRQDCNAEGNWTEFAGHYYLYRNENVTWFDAKSECETMCAYLVEIDSKEETDWLADTFLKSDKCLPNLYVICTSWTGGNDLDLEGQYVWDYSNTTFNYTNWLTDEPSGDSAMNTRDCVDMFWTGQWNDRPCTHLGPFICEKPRM</sequence>
<dbReference type="GeneID" id="111116290"/>
<dbReference type="PROSITE" id="PS50041">
    <property type="entry name" value="C_TYPE_LECTIN_2"/>
    <property type="match status" value="1"/>
</dbReference>
<reference evidence="5" key="1">
    <citation type="submission" date="2025-08" db="UniProtKB">
        <authorList>
            <consortium name="RefSeq"/>
        </authorList>
    </citation>
    <scope>IDENTIFICATION</scope>
    <source>
        <tissue evidence="5">Whole sample</tissue>
    </source>
</reference>
<keyword evidence="1" id="KW-1015">Disulfide bond</keyword>
<dbReference type="AlphaFoldDB" id="A0A8B8C854"/>
<dbReference type="KEGG" id="cvn:111116290"/>
<name>A0A8B8C854_CRAVI</name>
<evidence type="ECO:0000313" key="4">
    <source>
        <dbReference type="Proteomes" id="UP000694844"/>
    </source>
</evidence>
<dbReference type="SMART" id="SM00034">
    <property type="entry name" value="CLECT"/>
    <property type="match status" value="1"/>
</dbReference>
<evidence type="ECO:0000256" key="1">
    <source>
        <dbReference type="ARBA" id="ARBA00023157"/>
    </source>
</evidence>
<feature type="domain" description="C-type lectin" evidence="3">
    <location>
        <begin position="169"/>
        <end position="295"/>
    </location>
</feature>
<accession>A0A8B8C854</accession>
<dbReference type="Pfam" id="PF00059">
    <property type="entry name" value="Lectin_C"/>
    <property type="match status" value="1"/>
</dbReference>
<dbReference type="PROSITE" id="PS00615">
    <property type="entry name" value="C_TYPE_LECTIN_1"/>
    <property type="match status" value="1"/>
</dbReference>
<dbReference type="InterPro" id="IPR050111">
    <property type="entry name" value="C-type_lectin/snaclec_domain"/>
</dbReference>
<evidence type="ECO:0000256" key="2">
    <source>
        <dbReference type="SAM" id="Coils"/>
    </source>
</evidence>
<dbReference type="RefSeq" id="XP_022310986.1">
    <property type="nucleotide sequence ID" value="XM_022455278.1"/>
</dbReference>
<feature type="coiled-coil region" evidence="2">
    <location>
        <begin position="25"/>
        <end position="52"/>
    </location>
</feature>
<protein>
    <submittedName>
        <fullName evidence="5">Aggrecan core protein-like</fullName>
    </submittedName>
</protein>
<dbReference type="InterPro" id="IPR018378">
    <property type="entry name" value="C-type_lectin_CS"/>
</dbReference>
<dbReference type="Gene3D" id="3.10.100.10">
    <property type="entry name" value="Mannose-Binding Protein A, subunit A"/>
    <property type="match status" value="1"/>
</dbReference>
<dbReference type="OrthoDB" id="7357196at2759"/>
<dbReference type="InterPro" id="IPR016187">
    <property type="entry name" value="CTDL_fold"/>
</dbReference>